<dbReference type="HOGENOM" id="CLU_078424_0_0_0"/>
<evidence type="ECO:0000256" key="2">
    <source>
        <dbReference type="ARBA" id="ARBA00022692"/>
    </source>
</evidence>
<evidence type="ECO:0000313" key="7">
    <source>
        <dbReference type="EMBL" id="ACR79852.1"/>
    </source>
</evidence>
<evidence type="ECO:0000256" key="4">
    <source>
        <dbReference type="ARBA" id="ARBA00023136"/>
    </source>
</evidence>
<feature type="transmembrane region" description="Helical" evidence="5">
    <location>
        <begin position="222"/>
        <end position="242"/>
    </location>
</feature>
<dbReference type="GO" id="GO:0016020">
    <property type="term" value="C:membrane"/>
    <property type="evidence" value="ECO:0007669"/>
    <property type="project" value="UniProtKB-SubCell"/>
</dbReference>
<protein>
    <submittedName>
        <fullName evidence="7">ABC-2 type transporter</fullName>
    </submittedName>
</protein>
<feature type="transmembrane region" description="Helical" evidence="5">
    <location>
        <begin position="59"/>
        <end position="81"/>
    </location>
</feature>
<gene>
    <name evidence="7" type="ordered locus">Kole_1150</name>
</gene>
<evidence type="ECO:0000313" key="8">
    <source>
        <dbReference type="Proteomes" id="UP000002382"/>
    </source>
</evidence>
<name>C5CII9_KOSOT</name>
<organism evidence="7 8">
    <name type="scientific">Kosmotoga olearia (strain ATCC BAA-1733 / DSM 21960 / TBF 19.5.1)</name>
    <dbReference type="NCBI Taxonomy" id="521045"/>
    <lineage>
        <taxon>Bacteria</taxon>
        <taxon>Thermotogati</taxon>
        <taxon>Thermotogota</taxon>
        <taxon>Thermotogae</taxon>
        <taxon>Kosmotogales</taxon>
        <taxon>Kosmotogaceae</taxon>
        <taxon>Kosmotoga</taxon>
    </lineage>
</organism>
<keyword evidence="3 5" id="KW-1133">Transmembrane helix</keyword>
<dbReference type="GO" id="GO:0140359">
    <property type="term" value="F:ABC-type transporter activity"/>
    <property type="evidence" value="ECO:0007669"/>
    <property type="project" value="InterPro"/>
</dbReference>
<reference evidence="7 8" key="2">
    <citation type="journal article" date="2011" name="J. Bacteriol.">
        <title>Genome Sequence of Kosmotoga olearia Strain TBF 19.5.1, a Thermophilic Bacterium with a Wide Growth Temperature Range, Isolated from the Troll B Oil Platform in the North Sea.</title>
        <authorList>
            <person name="Swithers K.S."/>
            <person name="Dipippo J.L."/>
            <person name="Bruce D.C."/>
            <person name="Detter C."/>
            <person name="Tapia R."/>
            <person name="Han S."/>
            <person name="Goodwin L.A."/>
            <person name="Han J."/>
            <person name="Woyke T."/>
            <person name="Pitluck S."/>
            <person name="Pennacchio L."/>
            <person name="Nolan M."/>
            <person name="Mikhailova N."/>
            <person name="Land M.L."/>
            <person name="Nesbo C.L."/>
            <person name="Gogarten J.P."/>
            <person name="Noll K.M."/>
        </authorList>
    </citation>
    <scope>NUCLEOTIDE SEQUENCE [LARGE SCALE GENOMIC DNA]</scope>
    <source>
        <strain evidence="8">ATCC BAA-1733 / DSM 21960 / TBF 19.5.1</strain>
    </source>
</reference>
<evidence type="ECO:0000259" key="6">
    <source>
        <dbReference type="Pfam" id="PF12698"/>
    </source>
</evidence>
<evidence type="ECO:0000256" key="5">
    <source>
        <dbReference type="SAM" id="Phobius"/>
    </source>
</evidence>
<dbReference type="Pfam" id="PF12698">
    <property type="entry name" value="ABC2_membrane_3"/>
    <property type="match status" value="1"/>
</dbReference>
<feature type="transmembrane region" description="Helical" evidence="5">
    <location>
        <begin position="20"/>
        <end position="39"/>
    </location>
</feature>
<dbReference type="EMBL" id="CP001634">
    <property type="protein sequence ID" value="ACR79852.1"/>
    <property type="molecule type" value="Genomic_DNA"/>
</dbReference>
<dbReference type="RefSeq" id="WP_015868509.1">
    <property type="nucleotide sequence ID" value="NC_012785.1"/>
</dbReference>
<dbReference type="InterPro" id="IPR013525">
    <property type="entry name" value="ABC2_TM"/>
</dbReference>
<keyword evidence="8" id="KW-1185">Reference proteome</keyword>
<dbReference type="OrthoDB" id="9815972at2"/>
<evidence type="ECO:0000256" key="3">
    <source>
        <dbReference type="ARBA" id="ARBA00022989"/>
    </source>
</evidence>
<dbReference type="STRING" id="521045.Kole_1150"/>
<dbReference type="PANTHER" id="PTHR43229:SF6">
    <property type="entry name" value="ABC-TYPE MULTIDRUG TRANSPORT SYSTEM, PERMEASE COMPONENT"/>
    <property type="match status" value="1"/>
</dbReference>
<dbReference type="InterPro" id="IPR051784">
    <property type="entry name" value="Nod_factor_ABC_transporter"/>
</dbReference>
<dbReference type="KEGG" id="kol:Kole_1150"/>
<evidence type="ECO:0000256" key="1">
    <source>
        <dbReference type="ARBA" id="ARBA00004141"/>
    </source>
</evidence>
<dbReference type="Proteomes" id="UP000002382">
    <property type="component" value="Chromosome"/>
</dbReference>
<accession>C5CII9</accession>
<feature type="transmembrane region" description="Helical" evidence="5">
    <location>
        <begin position="167"/>
        <end position="184"/>
    </location>
</feature>
<reference evidence="7 8" key="1">
    <citation type="submission" date="2009-06" db="EMBL/GenBank/DDBJ databases">
        <title>Complete sequence of Thermotogales bacterium TBF 19.5.1.</title>
        <authorList>
            <consortium name="US DOE Joint Genome Institute"/>
            <person name="Lucas S."/>
            <person name="Copeland A."/>
            <person name="Lapidus A."/>
            <person name="Glavina del Rio T."/>
            <person name="Tice H."/>
            <person name="Bruce D."/>
            <person name="Goodwin L."/>
            <person name="Pitluck S."/>
            <person name="Chertkov O."/>
            <person name="Brettin T."/>
            <person name="Detter J.C."/>
            <person name="Han C."/>
            <person name="Schmutz J."/>
            <person name="Larimer F."/>
            <person name="Land M."/>
            <person name="Hauser L."/>
            <person name="Kyrpides N."/>
            <person name="Ovchinnikova G."/>
            <person name="Noll K."/>
        </authorList>
    </citation>
    <scope>NUCLEOTIDE SEQUENCE [LARGE SCALE GENOMIC DNA]</scope>
    <source>
        <strain evidence="8">ATCC BAA-1733 / DSM 21960 / TBF 19.5.1</strain>
    </source>
</reference>
<keyword evidence="2 5" id="KW-0812">Transmembrane</keyword>
<dbReference type="eggNOG" id="COG0842">
    <property type="taxonomic scope" value="Bacteria"/>
</dbReference>
<sequence>MFRAFWANFWKNLIEFKRYYFDSISGILTILVFFYLIFFGVKTIGGGTPGFGKTLDGVIVGYFMWLMFVFSFQGVSWGIIEEAQRGTLEQVFMSPIPFEFQLFSRIIGNFVLNVSMVVVLMYFAAFTTGRTLNFDFLTLIYLLIVGVMCATGIGMIIGGIALIFKRVSSFVQIVTFGSLAFTMIDPKTPIMKFIPMSQVSYLMRQMTINKIGIMEFPFIEHLYLWLVSLLYLSLGIFIFRLFEKKAMRTGALSQY</sequence>
<feature type="domain" description="ABC-2 type transporter transmembrane" evidence="6">
    <location>
        <begin position="57"/>
        <end position="236"/>
    </location>
</feature>
<proteinExistence type="predicted"/>
<dbReference type="PANTHER" id="PTHR43229">
    <property type="entry name" value="NODULATION PROTEIN J"/>
    <property type="match status" value="1"/>
</dbReference>
<keyword evidence="4 5" id="KW-0472">Membrane</keyword>
<feature type="transmembrane region" description="Helical" evidence="5">
    <location>
        <begin position="136"/>
        <end position="160"/>
    </location>
</feature>
<comment type="subcellular location">
    <subcellularLocation>
        <location evidence="1">Membrane</location>
        <topology evidence="1">Multi-pass membrane protein</topology>
    </subcellularLocation>
</comment>
<dbReference type="AlphaFoldDB" id="C5CII9"/>
<feature type="transmembrane region" description="Helical" evidence="5">
    <location>
        <begin position="102"/>
        <end position="124"/>
    </location>
</feature>